<evidence type="ECO:0000313" key="3">
    <source>
        <dbReference type="Proteomes" id="UP000059680"/>
    </source>
</evidence>
<reference evidence="2 3" key="3">
    <citation type="journal article" date="2013" name="Rice">
        <title>Improvement of the Oryza sativa Nipponbare reference genome using next generation sequence and optical map data.</title>
        <authorList>
            <person name="Kawahara Y."/>
            <person name="de la Bastide M."/>
            <person name="Hamilton J.P."/>
            <person name="Kanamori H."/>
            <person name="McCombie W.R."/>
            <person name="Ouyang S."/>
            <person name="Schwartz D.C."/>
            <person name="Tanaka T."/>
            <person name="Wu J."/>
            <person name="Zhou S."/>
            <person name="Childs K.L."/>
            <person name="Davidson R.M."/>
            <person name="Lin H."/>
            <person name="Quesada-Ocampo L."/>
            <person name="Vaillancourt B."/>
            <person name="Sakai H."/>
            <person name="Lee S.S."/>
            <person name="Kim J."/>
            <person name="Numa H."/>
            <person name="Itoh T."/>
            <person name="Buell C.R."/>
            <person name="Matsumoto T."/>
        </authorList>
    </citation>
    <scope>NUCLEOTIDE SEQUENCE [LARGE SCALE GENOMIC DNA]</scope>
    <source>
        <strain evidence="3">cv. Nipponbare</strain>
    </source>
</reference>
<sequence>MPESASRLRVPFPPPKARARTTETGYFLSISSFLGSSMCNNLVTLFSSLTNSFRLNFKVIKASKARPADSCTVAGLAVSIILTSMQMHGAMHRLVSSLTPGASSATISAAICCSKMLPPRHMRSVSCAKKSGDEQRVLAAAGTTASAWIARKTVSWRSRPEAVCSACSSGSNAPAWTIWYCISWSPKDARDHMQRAEPFCASIVPLASRSTRIGSPPSSTSAERTSSMEATFLSAATARACTTGDPEPGRHALIKMGTPPYAATAHALPTSAVMASMAATARSRVAGAEPESSTRRSGPRPPSSNTTFREATQAVARWATVAAARSRSAEWDDASSRRSSAATSPSVATMCADSAAMSLASKSSSEASALSLRSSPPIWSLAKASRMKRDLSARDAAGAGTCSTMALGDEADGST</sequence>
<dbReference type="Gramene" id="Os09t0135850-00">
    <property type="protein sequence ID" value="Os09t0135850-00"/>
    <property type="gene ID" value="Os09g0135850"/>
</dbReference>
<dbReference type="PaxDb" id="39947-A0A0P0XIS8"/>
<evidence type="ECO:0000256" key="1">
    <source>
        <dbReference type="SAM" id="MobiDB-lite"/>
    </source>
</evidence>
<dbReference type="FunCoup" id="A0A0P0XIS8">
    <property type="interactions" value="331"/>
</dbReference>
<accession>A0A0P0XIS8</accession>
<keyword evidence="3" id="KW-1185">Reference proteome</keyword>
<feature type="compositionally biased region" description="Basic and acidic residues" evidence="1">
    <location>
        <begin position="327"/>
        <end position="336"/>
    </location>
</feature>
<dbReference type="EMBL" id="AP014965">
    <property type="protein sequence ID" value="BAT06975.1"/>
    <property type="molecule type" value="Genomic_DNA"/>
</dbReference>
<name>A0A0P0XIS8_ORYSJ</name>
<proteinExistence type="predicted"/>
<feature type="region of interest" description="Disordered" evidence="1">
    <location>
        <begin position="326"/>
        <end position="347"/>
    </location>
</feature>
<gene>
    <name evidence="2" type="ordered locus">Os09g0135850</name>
    <name evidence="2" type="ORF">OSNPB_090135850</name>
</gene>
<reference evidence="2 3" key="2">
    <citation type="journal article" date="2013" name="Plant Cell Physiol.">
        <title>Rice Annotation Project Database (RAP-DB): an integrative and interactive database for rice genomics.</title>
        <authorList>
            <person name="Sakai H."/>
            <person name="Lee S.S."/>
            <person name="Tanaka T."/>
            <person name="Numa H."/>
            <person name="Kim J."/>
            <person name="Kawahara Y."/>
            <person name="Wakimoto H."/>
            <person name="Yang C.C."/>
            <person name="Iwamoto M."/>
            <person name="Abe T."/>
            <person name="Yamada Y."/>
            <person name="Muto A."/>
            <person name="Inokuchi H."/>
            <person name="Ikemura T."/>
            <person name="Matsumoto T."/>
            <person name="Sasaki T."/>
            <person name="Itoh T."/>
        </authorList>
    </citation>
    <scope>NUCLEOTIDE SEQUENCE [LARGE SCALE GENOMIC DNA]</scope>
    <source>
        <strain evidence="3">cv. Nipponbare</strain>
    </source>
</reference>
<protein>
    <submittedName>
        <fullName evidence="2">Os09g0135850 protein</fullName>
    </submittedName>
</protein>
<feature type="compositionally biased region" description="Low complexity" evidence="1">
    <location>
        <begin position="337"/>
        <end position="347"/>
    </location>
</feature>
<feature type="region of interest" description="Disordered" evidence="1">
    <location>
        <begin position="393"/>
        <end position="415"/>
    </location>
</feature>
<evidence type="ECO:0000313" key="2">
    <source>
        <dbReference type="EMBL" id="BAT06975.1"/>
    </source>
</evidence>
<reference evidence="3" key="1">
    <citation type="journal article" date="2005" name="Nature">
        <title>The map-based sequence of the rice genome.</title>
        <authorList>
            <consortium name="International rice genome sequencing project (IRGSP)"/>
            <person name="Matsumoto T."/>
            <person name="Wu J."/>
            <person name="Kanamori H."/>
            <person name="Katayose Y."/>
            <person name="Fujisawa M."/>
            <person name="Namiki N."/>
            <person name="Mizuno H."/>
            <person name="Yamamoto K."/>
            <person name="Antonio B.A."/>
            <person name="Baba T."/>
            <person name="Sakata K."/>
            <person name="Nagamura Y."/>
            <person name="Aoki H."/>
            <person name="Arikawa K."/>
            <person name="Arita K."/>
            <person name="Bito T."/>
            <person name="Chiden Y."/>
            <person name="Fujitsuka N."/>
            <person name="Fukunaka R."/>
            <person name="Hamada M."/>
            <person name="Harada C."/>
            <person name="Hayashi A."/>
            <person name="Hijishita S."/>
            <person name="Honda M."/>
            <person name="Hosokawa S."/>
            <person name="Ichikawa Y."/>
            <person name="Idonuma A."/>
            <person name="Iijima M."/>
            <person name="Ikeda M."/>
            <person name="Ikeno M."/>
            <person name="Ito K."/>
            <person name="Ito S."/>
            <person name="Ito T."/>
            <person name="Ito Y."/>
            <person name="Ito Y."/>
            <person name="Iwabuchi A."/>
            <person name="Kamiya K."/>
            <person name="Karasawa W."/>
            <person name="Kurita K."/>
            <person name="Katagiri S."/>
            <person name="Kikuta A."/>
            <person name="Kobayashi H."/>
            <person name="Kobayashi N."/>
            <person name="Machita K."/>
            <person name="Maehara T."/>
            <person name="Masukawa M."/>
            <person name="Mizubayashi T."/>
            <person name="Mukai Y."/>
            <person name="Nagasaki H."/>
            <person name="Nagata Y."/>
            <person name="Naito S."/>
            <person name="Nakashima M."/>
            <person name="Nakama Y."/>
            <person name="Nakamichi Y."/>
            <person name="Nakamura M."/>
            <person name="Meguro A."/>
            <person name="Negishi M."/>
            <person name="Ohta I."/>
            <person name="Ohta T."/>
            <person name="Okamoto M."/>
            <person name="Ono N."/>
            <person name="Saji S."/>
            <person name="Sakaguchi M."/>
            <person name="Sakai K."/>
            <person name="Shibata M."/>
            <person name="Shimokawa T."/>
            <person name="Song J."/>
            <person name="Takazaki Y."/>
            <person name="Terasawa K."/>
            <person name="Tsugane M."/>
            <person name="Tsuji K."/>
            <person name="Ueda S."/>
            <person name="Waki K."/>
            <person name="Yamagata H."/>
            <person name="Yamamoto M."/>
            <person name="Yamamoto S."/>
            <person name="Yamane H."/>
            <person name="Yoshiki S."/>
            <person name="Yoshihara R."/>
            <person name="Yukawa K."/>
            <person name="Zhong H."/>
            <person name="Yano M."/>
            <person name="Yuan Q."/>
            <person name="Ouyang S."/>
            <person name="Liu J."/>
            <person name="Jones K.M."/>
            <person name="Gansberger K."/>
            <person name="Moffat K."/>
            <person name="Hill J."/>
            <person name="Bera J."/>
            <person name="Fadrosh D."/>
            <person name="Jin S."/>
            <person name="Johri S."/>
            <person name="Kim M."/>
            <person name="Overton L."/>
            <person name="Reardon M."/>
            <person name="Tsitrin T."/>
            <person name="Vuong H."/>
            <person name="Weaver B."/>
            <person name="Ciecko A."/>
            <person name="Tallon L."/>
            <person name="Jackson J."/>
            <person name="Pai G."/>
            <person name="Aken S.V."/>
            <person name="Utterback T."/>
            <person name="Reidmuller S."/>
            <person name="Feldblyum T."/>
            <person name="Hsiao J."/>
            <person name="Zismann V."/>
            <person name="Iobst S."/>
            <person name="de Vazeille A.R."/>
            <person name="Buell C.R."/>
            <person name="Ying K."/>
            <person name="Li Y."/>
            <person name="Lu T."/>
            <person name="Huang Y."/>
            <person name="Zhao Q."/>
            <person name="Feng Q."/>
            <person name="Zhang L."/>
            <person name="Zhu J."/>
            <person name="Weng Q."/>
            <person name="Mu J."/>
            <person name="Lu Y."/>
            <person name="Fan D."/>
            <person name="Liu Y."/>
            <person name="Guan J."/>
            <person name="Zhang Y."/>
            <person name="Yu S."/>
            <person name="Liu X."/>
            <person name="Zhang Y."/>
            <person name="Hong G."/>
            <person name="Han B."/>
            <person name="Choisne N."/>
            <person name="Demange N."/>
            <person name="Orjeda G."/>
            <person name="Samain S."/>
            <person name="Cattolico L."/>
            <person name="Pelletier E."/>
            <person name="Couloux A."/>
            <person name="Segurens B."/>
            <person name="Wincker P."/>
            <person name="D'Hont A."/>
            <person name="Scarpelli C."/>
            <person name="Weissenbach J."/>
            <person name="Salanoubat M."/>
            <person name="Quetier F."/>
            <person name="Yu Y."/>
            <person name="Kim H.R."/>
            <person name="Rambo T."/>
            <person name="Currie J."/>
            <person name="Collura K."/>
            <person name="Luo M."/>
            <person name="Yang T."/>
            <person name="Ammiraju J.S.S."/>
            <person name="Engler F."/>
            <person name="Soderlund C."/>
            <person name="Wing R.A."/>
            <person name="Palmer L.E."/>
            <person name="de la Bastide M."/>
            <person name="Spiegel L."/>
            <person name="Nascimento L."/>
            <person name="Zutavern T."/>
            <person name="O'Shaughnessy A."/>
            <person name="Dike S."/>
            <person name="Dedhia N."/>
            <person name="Preston R."/>
            <person name="Balija V."/>
            <person name="McCombie W.R."/>
            <person name="Chow T."/>
            <person name="Chen H."/>
            <person name="Chung M."/>
            <person name="Chen C."/>
            <person name="Shaw J."/>
            <person name="Wu H."/>
            <person name="Hsiao K."/>
            <person name="Chao Y."/>
            <person name="Chu M."/>
            <person name="Cheng C."/>
            <person name="Hour A."/>
            <person name="Lee P."/>
            <person name="Lin S."/>
            <person name="Lin Y."/>
            <person name="Liou J."/>
            <person name="Liu S."/>
            <person name="Hsing Y."/>
            <person name="Raghuvanshi S."/>
            <person name="Mohanty A."/>
            <person name="Bharti A.K."/>
            <person name="Gaur A."/>
            <person name="Gupta V."/>
            <person name="Kumar D."/>
            <person name="Ravi V."/>
            <person name="Vij S."/>
            <person name="Kapur A."/>
            <person name="Khurana P."/>
            <person name="Khurana P."/>
            <person name="Khurana J.P."/>
            <person name="Tyagi A.K."/>
            <person name="Gaikwad K."/>
            <person name="Singh A."/>
            <person name="Dalal V."/>
            <person name="Srivastava S."/>
            <person name="Dixit A."/>
            <person name="Pal A.K."/>
            <person name="Ghazi I.A."/>
            <person name="Yadav M."/>
            <person name="Pandit A."/>
            <person name="Bhargava A."/>
            <person name="Sureshbabu K."/>
            <person name="Batra K."/>
            <person name="Sharma T.R."/>
            <person name="Mohapatra T."/>
            <person name="Singh N.K."/>
            <person name="Messing J."/>
            <person name="Nelson A.B."/>
            <person name="Fuks G."/>
            <person name="Kavchok S."/>
            <person name="Keizer G."/>
            <person name="Linton E."/>
            <person name="Llaca V."/>
            <person name="Song R."/>
            <person name="Tanyolac B."/>
            <person name="Young S."/>
            <person name="Ho-Il K."/>
            <person name="Hahn J.H."/>
            <person name="Sangsakoo G."/>
            <person name="Vanavichit A."/>
            <person name="de Mattos Luiz.A.T."/>
            <person name="Zimmer P.D."/>
            <person name="Malone G."/>
            <person name="Dellagostin O."/>
            <person name="de Oliveira A.C."/>
            <person name="Bevan M."/>
            <person name="Bancroft I."/>
            <person name="Minx P."/>
            <person name="Cordum H."/>
            <person name="Wilson R."/>
            <person name="Cheng Z."/>
            <person name="Jin W."/>
            <person name="Jiang J."/>
            <person name="Leong S.A."/>
            <person name="Iwama H."/>
            <person name="Gojobori T."/>
            <person name="Itoh T."/>
            <person name="Niimura Y."/>
            <person name="Fujii Y."/>
            <person name="Habara T."/>
            <person name="Sakai H."/>
            <person name="Sato Y."/>
            <person name="Wilson G."/>
            <person name="Kumar K."/>
            <person name="McCouch S."/>
            <person name="Juretic N."/>
            <person name="Hoen D."/>
            <person name="Wright S."/>
            <person name="Bruskiewich R."/>
            <person name="Bureau T."/>
            <person name="Miyao A."/>
            <person name="Hirochika H."/>
            <person name="Nishikawa T."/>
            <person name="Kadowaki K."/>
            <person name="Sugiura M."/>
            <person name="Burr B."/>
            <person name="Sasaki T."/>
        </authorList>
    </citation>
    <scope>NUCLEOTIDE SEQUENCE [LARGE SCALE GENOMIC DNA]</scope>
    <source>
        <strain evidence="3">cv. Nipponbare</strain>
    </source>
</reference>
<dbReference type="InParanoid" id="A0A0P0XIS8"/>
<feature type="region of interest" description="Disordered" evidence="1">
    <location>
        <begin position="282"/>
        <end position="308"/>
    </location>
</feature>
<organism evidence="2 3">
    <name type="scientific">Oryza sativa subsp. japonica</name>
    <name type="common">Rice</name>
    <dbReference type="NCBI Taxonomy" id="39947"/>
    <lineage>
        <taxon>Eukaryota</taxon>
        <taxon>Viridiplantae</taxon>
        <taxon>Streptophyta</taxon>
        <taxon>Embryophyta</taxon>
        <taxon>Tracheophyta</taxon>
        <taxon>Spermatophyta</taxon>
        <taxon>Magnoliopsida</taxon>
        <taxon>Liliopsida</taxon>
        <taxon>Poales</taxon>
        <taxon>Poaceae</taxon>
        <taxon>BOP clade</taxon>
        <taxon>Oryzoideae</taxon>
        <taxon>Oryzeae</taxon>
        <taxon>Oryzinae</taxon>
        <taxon>Oryza</taxon>
        <taxon>Oryza sativa</taxon>
    </lineage>
</organism>
<dbReference type="AlphaFoldDB" id="A0A0P0XIS8"/>
<dbReference type="Proteomes" id="UP000059680">
    <property type="component" value="Chromosome 9"/>
</dbReference>